<gene>
    <name evidence="5" type="ORF">CQW23_30460</name>
</gene>
<evidence type="ECO:0000256" key="3">
    <source>
        <dbReference type="SAM" id="Phobius"/>
    </source>
</evidence>
<keyword evidence="3" id="KW-0472">Membrane</keyword>
<dbReference type="InterPro" id="IPR000858">
    <property type="entry name" value="S_locus_glycoprot_dom"/>
</dbReference>
<dbReference type="SMART" id="SM00473">
    <property type="entry name" value="PAN_AP"/>
    <property type="match status" value="1"/>
</dbReference>
<keyword evidence="3" id="KW-1133">Transmembrane helix</keyword>
<dbReference type="Proteomes" id="UP000224567">
    <property type="component" value="Unassembled WGS sequence"/>
</dbReference>
<dbReference type="EMBL" id="MLFT02000062">
    <property type="protein sequence ID" value="PHT29961.1"/>
    <property type="molecule type" value="Genomic_DNA"/>
</dbReference>
<dbReference type="Pfam" id="PF08276">
    <property type="entry name" value="PAN_2"/>
    <property type="match status" value="1"/>
</dbReference>
<keyword evidence="1" id="KW-0732">Signal</keyword>
<dbReference type="Pfam" id="PF00954">
    <property type="entry name" value="S_locus_glycop"/>
    <property type="match status" value="1"/>
</dbReference>
<sequence length="355" mass="40141">MKSSYRSGVDLVADNAGTAYQTYSNGNQSWILYYSLNSTGSYQEKGWDQSKKDWVVTWANPRTECDFYAKCGPFGSCNPKSSPICSCIQGFKPKNEEEWVKGDWSGGCIGRTALDCERNRTDVEKGKQDGFLKLQTMGVPDFVISVSSVKEDSENDCLSNCSCMAYSYYTGIGCVQWNRSLIDIQEYSMDGVVDLFIRVAYSELAANDKKGIPVAAIASTVPIGSITFIFCGYLFWKLLAKHRERKRKHEAFLREASPKFFQEGMIKDSINHVKIEDITLCSFDMLANATDKFHSARKIGQEVYDTTQIRGTRNSHKTVQYTLQNSPQITTNHGPNGDLTRIRQIQQEYKKQRCI</sequence>
<feature type="transmembrane region" description="Helical" evidence="3">
    <location>
        <begin position="212"/>
        <end position="236"/>
    </location>
</feature>
<keyword evidence="3" id="KW-0812">Transmembrane</keyword>
<evidence type="ECO:0000256" key="2">
    <source>
        <dbReference type="ARBA" id="ARBA00023157"/>
    </source>
</evidence>
<dbReference type="CDD" id="cd01098">
    <property type="entry name" value="PAN_AP_plant"/>
    <property type="match status" value="1"/>
</dbReference>
<dbReference type="STRING" id="33114.A0A2G2VAD8"/>
<reference evidence="6" key="2">
    <citation type="journal article" date="2017" name="J. Anim. Genet.">
        <title>Multiple reference genome sequences of hot pepper reveal the massive evolution of plant disease resistance genes by retroduplication.</title>
        <authorList>
            <person name="Kim S."/>
            <person name="Park J."/>
            <person name="Yeom S.-I."/>
            <person name="Kim Y.-M."/>
            <person name="Seo E."/>
            <person name="Kim K.-T."/>
            <person name="Kim M.-S."/>
            <person name="Lee J.M."/>
            <person name="Cheong K."/>
            <person name="Shin H.-S."/>
            <person name="Kim S.-B."/>
            <person name="Han K."/>
            <person name="Lee J."/>
            <person name="Park M."/>
            <person name="Lee H.-A."/>
            <person name="Lee H.-Y."/>
            <person name="Lee Y."/>
            <person name="Oh S."/>
            <person name="Lee J.H."/>
            <person name="Choi E."/>
            <person name="Choi E."/>
            <person name="Lee S.E."/>
            <person name="Jeon J."/>
            <person name="Kim H."/>
            <person name="Choi G."/>
            <person name="Song H."/>
            <person name="Lee J."/>
            <person name="Lee S.-C."/>
            <person name="Kwon J.-K."/>
            <person name="Lee H.-Y."/>
            <person name="Koo N."/>
            <person name="Hong Y."/>
            <person name="Kim R.W."/>
            <person name="Kang W.-H."/>
            <person name="Huh J.H."/>
            <person name="Kang B.-C."/>
            <person name="Yang T.-J."/>
            <person name="Lee Y.-H."/>
            <person name="Bennetzen J.L."/>
            <person name="Choi D."/>
        </authorList>
    </citation>
    <scope>NUCLEOTIDE SEQUENCE [LARGE SCALE GENOMIC DNA]</scope>
    <source>
        <strain evidence="6">cv. PBC81</strain>
    </source>
</reference>
<comment type="caution">
    <text evidence="5">The sequence shown here is derived from an EMBL/GenBank/DDBJ whole genome shotgun (WGS) entry which is preliminary data.</text>
</comment>
<evidence type="ECO:0000313" key="5">
    <source>
        <dbReference type="EMBL" id="PHT29961.1"/>
    </source>
</evidence>
<dbReference type="GO" id="GO:0048544">
    <property type="term" value="P:recognition of pollen"/>
    <property type="evidence" value="ECO:0007669"/>
    <property type="project" value="InterPro"/>
</dbReference>
<dbReference type="PROSITE" id="PS50948">
    <property type="entry name" value="PAN"/>
    <property type="match status" value="1"/>
</dbReference>
<evidence type="ECO:0000256" key="1">
    <source>
        <dbReference type="ARBA" id="ARBA00022729"/>
    </source>
</evidence>
<dbReference type="OrthoDB" id="1934880at2759"/>
<keyword evidence="2" id="KW-1015">Disulfide bond</keyword>
<dbReference type="AlphaFoldDB" id="A0A2G2VAD8"/>
<evidence type="ECO:0000313" key="6">
    <source>
        <dbReference type="Proteomes" id="UP000224567"/>
    </source>
</evidence>
<accession>A0A2G2VAD8</accession>
<proteinExistence type="predicted"/>
<protein>
    <recommendedName>
        <fullName evidence="4">Apple domain-containing protein</fullName>
    </recommendedName>
</protein>
<feature type="domain" description="Apple" evidence="4">
    <location>
        <begin position="116"/>
        <end position="200"/>
    </location>
</feature>
<dbReference type="PANTHER" id="PTHR32444">
    <property type="entry name" value="BULB-TYPE LECTIN DOMAIN-CONTAINING PROTEIN"/>
    <property type="match status" value="1"/>
</dbReference>
<dbReference type="InterPro" id="IPR003609">
    <property type="entry name" value="Pan_app"/>
</dbReference>
<keyword evidence="6" id="KW-1185">Reference proteome</keyword>
<dbReference type="PANTHER" id="PTHR32444:SF198">
    <property type="entry name" value="BULB-TYPE LECTIN DOMAIN-CONTAINING PROTEIN"/>
    <property type="match status" value="1"/>
</dbReference>
<organism evidence="5 6">
    <name type="scientific">Capsicum baccatum</name>
    <name type="common">Peruvian pepper</name>
    <dbReference type="NCBI Taxonomy" id="33114"/>
    <lineage>
        <taxon>Eukaryota</taxon>
        <taxon>Viridiplantae</taxon>
        <taxon>Streptophyta</taxon>
        <taxon>Embryophyta</taxon>
        <taxon>Tracheophyta</taxon>
        <taxon>Spermatophyta</taxon>
        <taxon>Magnoliopsida</taxon>
        <taxon>eudicotyledons</taxon>
        <taxon>Gunneridae</taxon>
        <taxon>Pentapetalae</taxon>
        <taxon>asterids</taxon>
        <taxon>lamiids</taxon>
        <taxon>Solanales</taxon>
        <taxon>Solanaceae</taxon>
        <taxon>Solanoideae</taxon>
        <taxon>Capsiceae</taxon>
        <taxon>Capsicum</taxon>
    </lineage>
</organism>
<name>A0A2G2VAD8_CAPBA</name>
<evidence type="ECO:0000259" key="4">
    <source>
        <dbReference type="PROSITE" id="PS50948"/>
    </source>
</evidence>
<reference evidence="5 6" key="1">
    <citation type="journal article" date="2017" name="Genome Biol.">
        <title>New reference genome sequences of hot pepper reveal the massive evolution of plant disease-resistance genes by retroduplication.</title>
        <authorList>
            <person name="Kim S."/>
            <person name="Park J."/>
            <person name="Yeom S.I."/>
            <person name="Kim Y.M."/>
            <person name="Seo E."/>
            <person name="Kim K.T."/>
            <person name="Kim M.S."/>
            <person name="Lee J.M."/>
            <person name="Cheong K."/>
            <person name="Shin H.S."/>
            <person name="Kim S.B."/>
            <person name="Han K."/>
            <person name="Lee J."/>
            <person name="Park M."/>
            <person name="Lee H.A."/>
            <person name="Lee H.Y."/>
            <person name="Lee Y."/>
            <person name="Oh S."/>
            <person name="Lee J.H."/>
            <person name="Choi E."/>
            <person name="Choi E."/>
            <person name="Lee S.E."/>
            <person name="Jeon J."/>
            <person name="Kim H."/>
            <person name="Choi G."/>
            <person name="Song H."/>
            <person name="Lee J."/>
            <person name="Lee S.C."/>
            <person name="Kwon J.K."/>
            <person name="Lee H.Y."/>
            <person name="Koo N."/>
            <person name="Hong Y."/>
            <person name="Kim R.W."/>
            <person name="Kang W.H."/>
            <person name="Huh J.H."/>
            <person name="Kang B.C."/>
            <person name="Yang T.J."/>
            <person name="Lee Y.H."/>
            <person name="Bennetzen J.L."/>
            <person name="Choi D."/>
        </authorList>
    </citation>
    <scope>NUCLEOTIDE SEQUENCE [LARGE SCALE GENOMIC DNA]</scope>
    <source>
        <strain evidence="6">cv. PBC81</strain>
    </source>
</reference>